<protein>
    <submittedName>
        <fullName evidence="2">Uncharacterized protein</fullName>
    </submittedName>
</protein>
<proteinExistence type="predicted"/>
<feature type="region of interest" description="Disordered" evidence="1">
    <location>
        <begin position="1"/>
        <end position="23"/>
    </location>
</feature>
<organism evidence="2">
    <name type="scientific">gut metagenome</name>
    <dbReference type="NCBI Taxonomy" id="749906"/>
    <lineage>
        <taxon>unclassified sequences</taxon>
        <taxon>metagenomes</taxon>
        <taxon>organismal metagenomes</taxon>
    </lineage>
</organism>
<dbReference type="AlphaFoldDB" id="J9FTP3"/>
<accession>J9FTP3</accession>
<feature type="compositionally biased region" description="Polar residues" evidence="1">
    <location>
        <begin position="1"/>
        <end position="11"/>
    </location>
</feature>
<evidence type="ECO:0000256" key="1">
    <source>
        <dbReference type="SAM" id="MobiDB-lite"/>
    </source>
</evidence>
<comment type="caution">
    <text evidence="2">The sequence shown here is derived from an EMBL/GenBank/DDBJ whole genome shotgun (WGS) entry which is preliminary data.</text>
</comment>
<name>J9FTP3_9ZZZZ</name>
<reference evidence="2" key="1">
    <citation type="journal article" date="2012" name="PLoS ONE">
        <title>Gene sets for utilization of primary and secondary nutrition supplies in the distal gut of endangered iberian lynx.</title>
        <authorList>
            <person name="Alcaide M."/>
            <person name="Messina E."/>
            <person name="Richter M."/>
            <person name="Bargiela R."/>
            <person name="Peplies J."/>
            <person name="Huws S.A."/>
            <person name="Newbold C.J."/>
            <person name="Golyshin P.N."/>
            <person name="Simon M.A."/>
            <person name="Lopez G."/>
            <person name="Yakimov M.M."/>
            <person name="Ferrer M."/>
        </authorList>
    </citation>
    <scope>NUCLEOTIDE SEQUENCE</scope>
</reference>
<dbReference type="EMBL" id="AMCI01004540">
    <property type="protein sequence ID" value="EJW97873.1"/>
    <property type="molecule type" value="Genomic_DNA"/>
</dbReference>
<gene>
    <name evidence="2" type="ORF">EVA_14019</name>
</gene>
<evidence type="ECO:0000313" key="2">
    <source>
        <dbReference type="EMBL" id="EJW97873.1"/>
    </source>
</evidence>
<sequence>MTNISFGQHGQNAFHKAQAGTQDRHNSNGAFNFVTGGFAQRSGYSNLLYRDVLSCFKGQQHCYLANSTTEGCTISFGIS</sequence>